<feature type="transmembrane region" description="Helical" evidence="8">
    <location>
        <begin position="384"/>
        <end position="403"/>
    </location>
</feature>
<protein>
    <recommendedName>
        <fullName evidence="8">L-lactate permease</fullName>
    </recommendedName>
</protein>
<comment type="subcellular location">
    <subcellularLocation>
        <location evidence="8">Cell inner membrane</location>
        <topology evidence="8">Multi-pass membrane protein</topology>
    </subcellularLocation>
    <subcellularLocation>
        <location evidence="1">Cell membrane</location>
        <topology evidence="1">Multi-pass membrane protein</topology>
    </subcellularLocation>
</comment>
<evidence type="ECO:0000313" key="10">
    <source>
        <dbReference type="Proteomes" id="UP001170624"/>
    </source>
</evidence>
<evidence type="ECO:0000256" key="2">
    <source>
        <dbReference type="ARBA" id="ARBA00010100"/>
    </source>
</evidence>
<evidence type="ECO:0000256" key="8">
    <source>
        <dbReference type="RuleBase" id="RU365092"/>
    </source>
</evidence>
<dbReference type="GO" id="GO:0005886">
    <property type="term" value="C:plasma membrane"/>
    <property type="evidence" value="ECO:0007669"/>
    <property type="project" value="UniProtKB-SubCell"/>
</dbReference>
<dbReference type="GO" id="GO:0015129">
    <property type="term" value="F:lactate transmembrane transporter activity"/>
    <property type="evidence" value="ECO:0007669"/>
    <property type="project" value="UniProtKB-UniRule"/>
</dbReference>
<keyword evidence="5 8" id="KW-0812">Transmembrane</keyword>
<feature type="transmembrane region" description="Helical" evidence="8">
    <location>
        <begin position="462"/>
        <end position="490"/>
    </location>
</feature>
<feature type="transmembrane region" description="Helical" evidence="8">
    <location>
        <begin position="511"/>
        <end position="534"/>
    </location>
</feature>
<dbReference type="RefSeq" id="WP_281221956.1">
    <property type="nucleotide sequence ID" value="NZ_CANMLA010000002.1"/>
</dbReference>
<evidence type="ECO:0000256" key="6">
    <source>
        <dbReference type="ARBA" id="ARBA00022989"/>
    </source>
</evidence>
<reference evidence="9" key="1">
    <citation type="submission" date="2023-07" db="EMBL/GenBank/DDBJ databases">
        <title>Genome content predicts the carbon catabolic preferences of heterotrophic bacteria.</title>
        <authorList>
            <person name="Gralka M."/>
        </authorList>
    </citation>
    <scope>NUCLEOTIDE SEQUENCE</scope>
    <source>
        <strain evidence="9">G2M05</strain>
    </source>
</reference>
<feature type="transmembrane region" description="Helical" evidence="8">
    <location>
        <begin position="121"/>
        <end position="137"/>
    </location>
</feature>
<organism evidence="9 10">
    <name type="scientific">Photobacterium sanguinicancri</name>
    <dbReference type="NCBI Taxonomy" id="875932"/>
    <lineage>
        <taxon>Bacteria</taxon>
        <taxon>Pseudomonadati</taxon>
        <taxon>Pseudomonadota</taxon>
        <taxon>Gammaproteobacteria</taxon>
        <taxon>Vibrionales</taxon>
        <taxon>Vibrionaceae</taxon>
        <taxon>Photobacterium</taxon>
    </lineage>
</organism>
<sequence>MTSLFLSVMPIVILIWMMTKKNGLPSHIALPITALMVGLLQLFYFNTDFTLISANIIAGILSAITPISIVAGAILLNRMIYLSGSEDIIRRWLEGISKNQVAQLMIIGWAFAFMIEGASGFGTPAAIAAPILVGLGFNPLKVAMLALVMNSVPVSFGAVGTPTWFGFSNLGLDDATLLETGKITALIHFVAAFIIPPMALRFIVSWSEIRKNYLFVLISTLSCTVPYFLLAQWNYEFPALVGGAIGLVASVLVARFGLGLATEQQTVTKTAMAGEAATLGENVAMNMASSTQNSVKSGSSKKDQPVESVSSVQIFKAMTPTILLIVILIVTRIKQFGIKSLLTDGTELFTVSFGPLGDFSLSKALIIKLSHILGTDVTWAYKTLYVPALIPFLLVVLISIPLFKLQGSIVKQMFSETASRIKMPFIALVGALIMVKLMMTGGENSPIMTTGQAFSDLMGTSWQYVAAYLGALGAFFSGSATVSNLTFGAIQQTIAMNVGLPQTTILALQSVGGAMGNMVCINNIIAVSTILGIANKEGYIIKRTVIPMIAYGIVAAIMSTVV</sequence>
<dbReference type="Proteomes" id="UP001170624">
    <property type="component" value="Unassembled WGS sequence"/>
</dbReference>
<dbReference type="NCBIfam" id="TIGR00795">
    <property type="entry name" value="lctP"/>
    <property type="match status" value="1"/>
</dbReference>
<comment type="caution">
    <text evidence="9">The sequence shown here is derived from an EMBL/GenBank/DDBJ whole genome shotgun (WGS) entry which is preliminary data.</text>
</comment>
<dbReference type="EMBL" id="JAUOPU010000002">
    <property type="protein sequence ID" value="MDO6541414.1"/>
    <property type="molecule type" value="Genomic_DNA"/>
</dbReference>
<dbReference type="PANTHER" id="PTHR30003">
    <property type="entry name" value="L-LACTATE PERMEASE"/>
    <property type="match status" value="1"/>
</dbReference>
<dbReference type="InterPro" id="IPR003804">
    <property type="entry name" value="Lactate_perm"/>
</dbReference>
<name>A0AAW7Y3L1_9GAMM</name>
<comment type="function">
    <text evidence="8">Uptake of L-lactate across the membrane. Can also transport D-lactate and glycolate.</text>
</comment>
<keyword evidence="3 8" id="KW-0813">Transport</keyword>
<comment type="similarity">
    <text evidence="2 8">Belongs to the lactate permease family.</text>
</comment>
<feature type="transmembrane region" description="Helical" evidence="8">
    <location>
        <begin position="185"/>
        <end position="204"/>
    </location>
</feature>
<evidence type="ECO:0000256" key="1">
    <source>
        <dbReference type="ARBA" id="ARBA00004651"/>
    </source>
</evidence>
<dbReference type="AlphaFoldDB" id="A0AAW7Y3L1"/>
<keyword evidence="6 8" id="KW-1133">Transmembrane helix</keyword>
<dbReference type="Pfam" id="PF02652">
    <property type="entry name" value="Lactate_perm"/>
    <property type="match status" value="1"/>
</dbReference>
<accession>A0AAW7Y3L1</accession>
<dbReference type="PANTHER" id="PTHR30003:SF0">
    <property type="entry name" value="GLYCOLATE PERMEASE GLCA-RELATED"/>
    <property type="match status" value="1"/>
</dbReference>
<evidence type="ECO:0000256" key="3">
    <source>
        <dbReference type="ARBA" id="ARBA00022448"/>
    </source>
</evidence>
<keyword evidence="4" id="KW-1003">Cell membrane</keyword>
<feature type="transmembrane region" description="Helical" evidence="8">
    <location>
        <begin position="540"/>
        <end position="561"/>
    </location>
</feature>
<feature type="transmembrane region" description="Helical" evidence="8">
    <location>
        <begin position="424"/>
        <end position="442"/>
    </location>
</feature>
<keyword evidence="8" id="KW-0997">Cell inner membrane</keyword>
<evidence type="ECO:0000256" key="4">
    <source>
        <dbReference type="ARBA" id="ARBA00022475"/>
    </source>
</evidence>
<feature type="transmembrane region" description="Helical" evidence="8">
    <location>
        <begin position="239"/>
        <end position="258"/>
    </location>
</feature>
<gene>
    <name evidence="9" type="ORF">Q4568_02650</name>
</gene>
<feature type="transmembrane region" description="Helical" evidence="8">
    <location>
        <begin position="213"/>
        <end position="233"/>
    </location>
</feature>
<proteinExistence type="inferred from homology"/>
<dbReference type="GO" id="GO:0015295">
    <property type="term" value="F:solute:proton symporter activity"/>
    <property type="evidence" value="ECO:0007669"/>
    <property type="project" value="TreeGrafter"/>
</dbReference>
<feature type="transmembrane region" description="Helical" evidence="8">
    <location>
        <begin position="27"/>
        <end position="45"/>
    </location>
</feature>
<evidence type="ECO:0000313" key="9">
    <source>
        <dbReference type="EMBL" id="MDO6541414.1"/>
    </source>
</evidence>
<feature type="transmembrane region" description="Helical" evidence="8">
    <location>
        <begin position="144"/>
        <end position="165"/>
    </location>
</feature>
<evidence type="ECO:0000256" key="7">
    <source>
        <dbReference type="ARBA" id="ARBA00023136"/>
    </source>
</evidence>
<evidence type="ECO:0000256" key="5">
    <source>
        <dbReference type="ARBA" id="ARBA00022692"/>
    </source>
</evidence>
<feature type="transmembrane region" description="Helical" evidence="8">
    <location>
        <begin position="51"/>
        <end position="76"/>
    </location>
</feature>
<keyword evidence="7 8" id="KW-0472">Membrane</keyword>